<dbReference type="PANTHER" id="PTHR30441:SF4">
    <property type="entry name" value="PROTEIN ASMA"/>
    <property type="match status" value="1"/>
</dbReference>
<dbReference type="EMBL" id="SEOL01000005">
    <property type="protein sequence ID" value="MBL0849084.1"/>
    <property type="molecule type" value="Genomic_DNA"/>
</dbReference>
<name>A0A937AJ91_9HYPH</name>
<protein>
    <submittedName>
        <fullName evidence="3">AsmA family protein</fullName>
    </submittedName>
</protein>
<proteinExistence type="predicted"/>
<dbReference type="Pfam" id="PF05170">
    <property type="entry name" value="AsmA"/>
    <property type="match status" value="1"/>
</dbReference>
<dbReference type="GO" id="GO:0005886">
    <property type="term" value="C:plasma membrane"/>
    <property type="evidence" value="ECO:0007669"/>
    <property type="project" value="TreeGrafter"/>
</dbReference>
<accession>A0A937AJ91</accession>
<feature type="compositionally biased region" description="Polar residues" evidence="1">
    <location>
        <begin position="310"/>
        <end position="319"/>
    </location>
</feature>
<feature type="domain" description="AsmA" evidence="2">
    <location>
        <begin position="16"/>
        <end position="170"/>
    </location>
</feature>
<dbReference type="PANTHER" id="PTHR30441">
    <property type="entry name" value="DUF748 DOMAIN-CONTAINING PROTEIN"/>
    <property type="match status" value="1"/>
</dbReference>
<dbReference type="GO" id="GO:0090313">
    <property type="term" value="P:regulation of protein targeting to membrane"/>
    <property type="evidence" value="ECO:0007669"/>
    <property type="project" value="TreeGrafter"/>
</dbReference>
<evidence type="ECO:0000313" key="4">
    <source>
        <dbReference type="Proteomes" id="UP000736856"/>
    </source>
</evidence>
<reference evidence="3" key="1">
    <citation type="submission" date="2019-02" db="EMBL/GenBank/DDBJ databases">
        <title>A novel Candidatus Liberibacter species associated with the New Zealand native fuchsia psyllid, Ctenarytaina fuchsiae.</title>
        <authorList>
            <person name="Thompson S.M."/>
            <person name="Jorgensen N."/>
            <person name="David C."/>
            <person name="Bulman S.R."/>
            <person name="Smith G.R."/>
        </authorList>
    </citation>
    <scope>NUCLEOTIDE SEQUENCE</scope>
    <source>
        <strain evidence="3">Oxford</strain>
    </source>
</reference>
<dbReference type="AlphaFoldDB" id="A0A937AJ91"/>
<evidence type="ECO:0000259" key="2">
    <source>
        <dbReference type="Pfam" id="PF05170"/>
    </source>
</evidence>
<gene>
    <name evidence="3" type="ORF">EU981_03265</name>
</gene>
<comment type="caution">
    <text evidence="3">The sequence shown here is derived from an EMBL/GenBank/DDBJ whole genome shotgun (WGS) entry which is preliminary data.</text>
</comment>
<dbReference type="InterPro" id="IPR007844">
    <property type="entry name" value="AsmA"/>
</dbReference>
<evidence type="ECO:0000313" key="3">
    <source>
        <dbReference type="EMBL" id="MBL0849084.1"/>
    </source>
</evidence>
<sequence>MLGFLTRIIILLRRILIGLGCLLLIAFSSAFIVPLLIDWTYFRDNFEQKASLVIGKKVIIKGDISVRILPVPLVILNDIYIDQKSDDSFTSKIERFSMKAEFLPLLSGKIRIFDMHIEKPSLDFILSKEGNVQESFRIDHMLGRIHNIVLGKVYIHRGQIKILDQKSQHTHLFSSLDCTLSAQIMDFDPKVSLDSVKGSVQIEGNGAFNHQKGSFKVVALFPASNNVLPLKVKLSPYPHSFVISLSGDLSWNHHQPVYAGSFSSYMDVSQLLKLDHSLGKAYITGKFQFSEGNMRISHYRFEAVPHPSIPKTTQQNPPTISDKESVSPATAVYEQ</sequence>
<evidence type="ECO:0000256" key="1">
    <source>
        <dbReference type="SAM" id="MobiDB-lite"/>
    </source>
</evidence>
<organism evidence="3 4">
    <name type="scientific">Candidatus Liberibacter ctenarytainae</name>
    <dbReference type="NCBI Taxonomy" id="2020335"/>
    <lineage>
        <taxon>Bacteria</taxon>
        <taxon>Pseudomonadati</taxon>
        <taxon>Pseudomonadota</taxon>
        <taxon>Alphaproteobacteria</taxon>
        <taxon>Hyphomicrobiales</taxon>
        <taxon>Rhizobiaceae</taxon>
        <taxon>Liberibacter</taxon>
    </lineage>
</organism>
<dbReference type="InterPro" id="IPR052894">
    <property type="entry name" value="AsmA-related"/>
</dbReference>
<dbReference type="Proteomes" id="UP000736856">
    <property type="component" value="Unassembled WGS sequence"/>
</dbReference>
<feature type="region of interest" description="Disordered" evidence="1">
    <location>
        <begin position="306"/>
        <end position="335"/>
    </location>
</feature>